<keyword evidence="6" id="KW-1185">Reference proteome</keyword>
<dbReference type="SUPFAM" id="SSF52540">
    <property type="entry name" value="P-loop containing nucleoside triphosphate hydrolases"/>
    <property type="match status" value="1"/>
</dbReference>
<sequence length="807" mass="89997">MISLKDYRNTAKGLPDLLPYAAMIGNGVLLCKDGSLLAGWKFRSQDTASSTPDELATVSSRVNNALKALESGWMLHVEAVRSPAREYPHPGSSFFPDEVTAMIEDERRDIFQSAGTFYATETYIIVTYKPEFAAQKLSELAYTNAVASTPFEKALSKFLTVLRELEDSLSLSMYLDRLKDESFEDEYGNLKNSSSLLALLNKCITGEDHTVLLPSTPMYLDALLGGQDLIGGLQPAIGNKLIKVISIDGLPQESWPSMLSCFESLSIEYRFSSRFICMDQFESLKELEKYRKTWRQQVFKFWDSMFNNPNARANRDALSMAEDSEEAIEEIQSGFVGAGFYTACIILLGVDLQELEDNTRELRRMIQSRGFSCRIESINALDAWLGTHPGNSTANVRRPIINTMNLADLLPLATIWAGREHNPSPRFPPSSPPLMFCATDGSTPFRLNLHVDDLGHTLVFGPTGAGKSTLLGIIAAQFRRYPKATVFAFDKGKSMLPLCKGVGGSHYEIAGEDSTLAFAPLQNIDSDAEQSWATEYIENLVTLQGLTVLPAHRNAIHVAMSRIRENPSNIRSLTDFYHSLQNEELKEAIKHYTREGSMGVLLDASSDDLGISNFMVFEIDEIMNLGDKNLIPVLLYLFHRIEKALTGQPALLILDEAWIMLGHKVFKEKIREWLKVLRKANCAVVLATQSLSDAVRSGILDVLVESCPTKIFLPNPSAIQEDQFKLYNGLGLNGRQIHIIASSIPKRDYYIVSPEGRRLIDLALGPIALSFVGSADKISLSRIKELSSKNSENWPVKWIEERQGDFR</sequence>
<dbReference type="PANTHER" id="PTHR30121">
    <property type="entry name" value="UNCHARACTERIZED PROTEIN YJGR-RELATED"/>
    <property type="match status" value="1"/>
</dbReference>
<dbReference type="PANTHER" id="PTHR30121:SF12">
    <property type="entry name" value="TYPE IV SECRETION SYSTEM PROTEIN CAGE"/>
    <property type="match status" value="1"/>
</dbReference>
<reference evidence="6" key="1">
    <citation type="submission" date="2016-10" db="EMBL/GenBank/DDBJ databases">
        <authorList>
            <person name="Varghese N."/>
            <person name="Submissions S."/>
        </authorList>
    </citation>
    <scope>NUCLEOTIDE SEQUENCE [LARGE SCALE GENOMIC DNA]</scope>
    <source>
        <strain evidence="6">DSM 16995</strain>
    </source>
</reference>
<keyword evidence="2" id="KW-0547">Nucleotide-binding</keyword>
<evidence type="ECO:0000259" key="4">
    <source>
        <dbReference type="SMART" id="SM00382"/>
    </source>
</evidence>
<evidence type="ECO:0000313" key="5">
    <source>
        <dbReference type="EMBL" id="SDK77418.1"/>
    </source>
</evidence>
<name>A0A1G9EMV2_9BACT</name>
<dbReference type="RefSeq" id="WP_092159237.1">
    <property type="nucleotide sequence ID" value="NZ_FNGA01000002.1"/>
</dbReference>
<feature type="domain" description="AAA+ ATPase" evidence="4">
    <location>
        <begin position="453"/>
        <end position="706"/>
    </location>
</feature>
<comment type="similarity">
    <text evidence="1">Belongs to the TrbE/VirB4 family.</text>
</comment>
<dbReference type="InterPro" id="IPR003593">
    <property type="entry name" value="AAA+_ATPase"/>
</dbReference>
<dbReference type="STRING" id="246191.SAMN05660337_1186"/>
<dbReference type="InterPro" id="IPR051162">
    <property type="entry name" value="T4SS_component"/>
</dbReference>
<accession>A0A1G9EMV2</accession>
<protein>
    <submittedName>
        <fullName evidence="5">Type IV secretion system protein VirB4</fullName>
    </submittedName>
</protein>
<dbReference type="OrthoDB" id="9816422at2"/>
<keyword evidence="3" id="KW-0067">ATP-binding</keyword>
<dbReference type="InterPro" id="IPR018145">
    <property type="entry name" value="CagE_TrbE_VirB_cntrl_dom"/>
</dbReference>
<organism evidence="5 6">
    <name type="scientific">Maridesulfovibrio ferrireducens</name>
    <dbReference type="NCBI Taxonomy" id="246191"/>
    <lineage>
        <taxon>Bacteria</taxon>
        <taxon>Pseudomonadati</taxon>
        <taxon>Thermodesulfobacteriota</taxon>
        <taxon>Desulfovibrionia</taxon>
        <taxon>Desulfovibrionales</taxon>
        <taxon>Desulfovibrionaceae</taxon>
        <taxon>Maridesulfovibrio</taxon>
    </lineage>
</organism>
<evidence type="ECO:0000256" key="2">
    <source>
        <dbReference type="ARBA" id="ARBA00022741"/>
    </source>
</evidence>
<dbReference type="InterPro" id="IPR027417">
    <property type="entry name" value="P-loop_NTPase"/>
</dbReference>
<dbReference type="Proteomes" id="UP000199053">
    <property type="component" value="Unassembled WGS sequence"/>
</dbReference>
<dbReference type="SMART" id="SM00382">
    <property type="entry name" value="AAA"/>
    <property type="match status" value="1"/>
</dbReference>
<proteinExistence type="inferred from homology"/>
<dbReference type="AlphaFoldDB" id="A0A1G9EMV2"/>
<dbReference type="Gene3D" id="3.40.50.300">
    <property type="entry name" value="P-loop containing nucleotide triphosphate hydrolases"/>
    <property type="match status" value="1"/>
</dbReference>
<dbReference type="InterPro" id="IPR043964">
    <property type="entry name" value="P-loop_TraG"/>
</dbReference>
<dbReference type="Pfam" id="PF03135">
    <property type="entry name" value="CagE_TrbE_VirB"/>
    <property type="match status" value="1"/>
</dbReference>
<evidence type="ECO:0000256" key="1">
    <source>
        <dbReference type="ARBA" id="ARBA00006512"/>
    </source>
</evidence>
<dbReference type="CDD" id="cd00267">
    <property type="entry name" value="ABC_ATPase"/>
    <property type="match status" value="1"/>
</dbReference>
<dbReference type="Pfam" id="PF19044">
    <property type="entry name" value="P-loop_TraG"/>
    <property type="match status" value="1"/>
</dbReference>
<evidence type="ECO:0000256" key="3">
    <source>
        <dbReference type="ARBA" id="ARBA00022840"/>
    </source>
</evidence>
<dbReference type="EMBL" id="FNGA01000002">
    <property type="protein sequence ID" value="SDK77418.1"/>
    <property type="molecule type" value="Genomic_DNA"/>
</dbReference>
<gene>
    <name evidence="5" type="ORF">SAMN05660337_1186</name>
</gene>
<dbReference type="GO" id="GO:0005524">
    <property type="term" value="F:ATP binding"/>
    <property type="evidence" value="ECO:0007669"/>
    <property type="project" value="UniProtKB-KW"/>
</dbReference>
<evidence type="ECO:0000313" key="6">
    <source>
        <dbReference type="Proteomes" id="UP000199053"/>
    </source>
</evidence>
<dbReference type="NCBIfam" id="NF010404">
    <property type="entry name" value="PRK13830.1"/>
    <property type="match status" value="1"/>
</dbReference>